<keyword evidence="3" id="KW-0472">Membrane</keyword>
<organism evidence="4 5">
    <name type="scientific">Devosia geojensis</name>
    <dbReference type="NCBI Taxonomy" id="443610"/>
    <lineage>
        <taxon>Bacteria</taxon>
        <taxon>Pseudomonadati</taxon>
        <taxon>Pseudomonadota</taxon>
        <taxon>Alphaproteobacteria</taxon>
        <taxon>Hyphomicrobiales</taxon>
        <taxon>Devosiaceae</taxon>
        <taxon>Devosia</taxon>
    </lineage>
</organism>
<evidence type="ECO:0000313" key="5">
    <source>
        <dbReference type="Proteomes" id="UP000033632"/>
    </source>
</evidence>
<reference evidence="4 5" key="1">
    <citation type="submission" date="2015-03" db="EMBL/GenBank/DDBJ databases">
        <authorList>
            <person name="Hassan Y.I."/>
            <person name="Lepp D."/>
            <person name="Li X.-Z."/>
            <person name="Zhou T."/>
        </authorList>
    </citation>
    <scope>NUCLEOTIDE SEQUENCE [LARGE SCALE GENOMIC DNA]</scope>
    <source>
        <strain evidence="4 5">BD-c194</strain>
    </source>
</reference>
<dbReference type="PATRIC" id="fig|443610.3.peg.4071"/>
<keyword evidence="1" id="KW-0175">Coiled coil</keyword>
<evidence type="ECO:0000256" key="1">
    <source>
        <dbReference type="SAM" id="Coils"/>
    </source>
</evidence>
<keyword evidence="3" id="KW-1133">Transmembrane helix</keyword>
<protein>
    <submittedName>
        <fullName evidence="4">Uncharacterized protein</fullName>
    </submittedName>
</protein>
<name>A0A0F5FU39_9HYPH</name>
<keyword evidence="5" id="KW-1185">Reference proteome</keyword>
<comment type="caution">
    <text evidence="4">The sequence shown here is derived from an EMBL/GenBank/DDBJ whole genome shotgun (WGS) entry which is preliminary data.</text>
</comment>
<accession>A0A0F5FU39</accession>
<dbReference type="AlphaFoldDB" id="A0A0F5FU39"/>
<feature type="coiled-coil region" evidence="1">
    <location>
        <begin position="119"/>
        <end position="146"/>
    </location>
</feature>
<dbReference type="OrthoDB" id="8410902at2"/>
<feature type="region of interest" description="Disordered" evidence="2">
    <location>
        <begin position="1"/>
        <end position="35"/>
    </location>
</feature>
<gene>
    <name evidence="4" type="ORF">VE25_07515</name>
</gene>
<dbReference type="EMBL" id="JZEX01000081">
    <property type="protein sequence ID" value="KKB12391.1"/>
    <property type="molecule type" value="Genomic_DNA"/>
</dbReference>
<proteinExistence type="predicted"/>
<evidence type="ECO:0000256" key="2">
    <source>
        <dbReference type="SAM" id="MobiDB-lite"/>
    </source>
</evidence>
<sequence>MNNVISINSSHLGSQDGSDDGTPLHSGGGGGTSDDMSIVDAKIAAAEARTDTKFVQVLSRLDNLDSDIARNTRGIIPTIILTGISVVALVVAVFAWGNGMFSTGMSAQSIADQAARGVEQRLSTELQASAQRYDVLEQRLDTMSAENSANWDRILEALSQSDNESDPSRPQSP</sequence>
<dbReference type="Proteomes" id="UP000033632">
    <property type="component" value="Unassembled WGS sequence"/>
</dbReference>
<feature type="transmembrane region" description="Helical" evidence="3">
    <location>
        <begin position="74"/>
        <end position="96"/>
    </location>
</feature>
<keyword evidence="3" id="KW-0812">Transmembrane</keyword>
<evidence type="ECO:0000256" key="3">
    <source>
        <dbReference type="SAM" id="Phobius"/>
    </source>
</evidence>
<evidence type="ECO:0000313" key="4">
    <source>
        <dbReference type="EMBL" id="KKB12391.1"/>
    </source>
</evidence>
<dbReference type="RefSeq" id="WP_046107981.1">
    <property type="nucleotide sequence ID" value="NZ_JZEX01000081.1"/>
</dbReference>
<feature type="compositionally biased region" description="Polar residues" evidence="2">
    <location>
        <begin position="1"/>
        <end position="16"/>
    </location>
</feature>